<accession>A0A9D1CHS1</accession>
<feature type="domain" description="Transcription regulator PadR N-terminal" evidence="1">
    <location>
        <begin position="16"/>
        <end position="89"/>
    </location>
</feature>
<dbReference type="PANTHER" id="PTHR33169">
    <property type="entry name" value="PADR-FAMILY TRANSCRIPTIONAL REGULATOR"/>
    <property type="match status" value="1"/>
</dbReference>
<dbReference type="InterPro" id="IPR036390">
    <property type="entry name" value="WH_DNA-bd_sf"/>
</dbReference>
<gene>
    <name evidence="2" type="ORF">IAA66_02250</name>
</gene>
<dbReference type="PANTHER" id="PTHR33169:SF14">
    <property type="entry name" value="TRANSCRIPTIONAL REGULATOR RV3488"/>
    <property type="match status" value="1"/>
</dbReference>
<dbReference type="InterPro" id="IPR005149">
    <property type="entry name" value="Tscrpt_reg_PadR_N"/>
</dbReference>
<dbReference type="Proteomes" id="UP000886819">
    <property type="component" value="Unassembled WGS sequence"/>
</dbReference>
<dbReference type="EMBL" id="DVFI01000032">
    <property type="protein sequence ID" value="HIQ62391.1"/>
    <property type="molecule type" value="Genomic_DNA"/>
</dbReference>
<reference evidence="2" key="2">
    <citation type="journal article" date="2021" name="PeerJ">
        <title>Extensive microbial diversity within the chicken gut microbiome revealed by metagenomics and culture.</title>
        <authorList>
            <person name="Gilroy R."/>
            <person name="Ravi A."/>
            <person name="Getino M."/>
            <person name="Pursley I."/>
            <person name="Horton D.L."/>
            <person name="Alikhan N.F."/>
            <person name="Baker D."/>
            <person name="Gharbi K."/>
            <person name="Hall N."/>
            <person name="Watson M."/>
            <person name="Adriaenssens E.M."/>
            <person name="Foster-Nyarko E."/>
            <person name="Jarju S."/>
            <person name="Secka A."/>
            <person name="Antonio M."/>
            <person name="Oren A."/>
            <person name="Chaudhuri R.R."/>
            <person name="La Ragione R."/>
            <person name="Hildebrand F."/>
            <person name="Pallen M.J."/>
        </authorList>
    </citation>
    <scope>NUCLEOTIDE SEQUENCE</scope>
    <source>
        <strain evidence="2">ChiHile30-977</strain>
    </source>
</reference>
<dbReference type="Pfam" id="PF03551">
    <property type="entry name" value="PadR"/>
    <property type="match status" value="1"/>
</dbReference>
<name>A0A9D1CHS1_9FIRM</name>
<comment type="caution">
    <text evidence="2">The sequence shown here is derived from an EMBL/GenBank/DDBJ whole genome shotgun (WGS) entry which is preliminary data.</text>
</comment>
<dbReference type="InterPro" id="IPR036388">
    <property type="entry name" value="WH-like_DNA-bd_sf"/>
</dbReference>
<dbReference type="AlphaFoldDB" id="A0A9D1CHS1"/>
<dbReference type="SUPFAM" id="SSF46785">
    <property type="entry name" value="Winged helix' DNA-binding domain"/>
    <property type="match status" value="1"/>
</dbReference>
<evidence type="ECO:0000313" key="3">
    <source>
        <dbReference type="Proteomes" id="UP000886819"/>
    </source>
</evidence>
<dbReference type="Gene3D" id="1.10.10.10">
    <property type="entry name" value="Winged helix-like DNA-binding domain superfamily/Winged helix DNA-binding domain"/>
    <property type="match status" value="1"/>
</dbReference>
<protein>
    <submittedName>
        <fullName evidence="2">Helix-turn-helix transcriptional regulator</fullName>
    </submittedName>
</protein>
<evidence type="ECO:0000259" key="1">
    <source>
        <dbReference type="Pfam" id="PF03551"/>
    </source>
</evidence>
<sequence>MSIASDLIRGHTETIILAHLLGGDSYGYQINKAIQRKTGGQYELKEATLYTAFRRLEEAGCITSYWGDEATGARRRYYAITAEGRRTYRRLVEDWREASALINILIA</sequence>
<dbReference type="InterPro" id="IPR052509">
    <property type="entry name" value="Metal_resp_DNA-bind_regulator"/>
</dbReference>
<feature type="non-terminal residue" evidence="2">
    <location>
        <position position="107"/>
    </location>
</feature>
<reference evidence="2" key="1">
    <citation type="submission" date="2020-10" db="EMBL/GenBank/DDBJ databases">
        <authorList>
            <person name="Gilroy R."/>
        </authorList>
    </citation>
    <scope>NUCLEOTIDE SEQUENCE</scope>
    <source>
        <strain evidence="2">ChiHile30-977</strain>
    </source>
</reference>
<organism evidence="2 3">
    <name type="scientific">Candidatus Avichristensenella intestinipullorum</name>
    <dbReference type="NCBI Taxonomy" id="2840693"/>
    <lineage>
        <taxon>Bacteria</taxon>
        <taxon>Bacillati</taxon>
        <taxon>Bacillota</taxon>
        <taxon>Clostridia</taxon>
        <taxon>Candidatus Avichristensenella</taxon>
    </lineage>
</organism>
<evidence type="ECO:0000313" key="2">
    <source>
        <dbReference type="EMBL" id="HIQ62391.1"/>
    </source>
</evidence>
<proteinExistence type="predicted"/>